<keyword evidence="2" id="KW-0238">DNA-binding</keyword>
<dbReference type="Pfam" id="PF01037">
    <property type="entry name" value="AsnC_trans_reg"/>
    <property type="match status" value="1"/>
</dbReference>
<comment type="caution">
    <text evidence="5">The sequence shown here is derived from an EMBL/GenBank/DDBJ whole genome shotgun (WGS) entry which is preliminary data.</text>
</comment>
<dbReference type="InterPro" id="IPR019888">
    <property type="entry name" value="Tscrpt_reg_AsnC-like"/>
</dbReference>
<dbReference type="PANTHER" id="PTHR30154">
    <property type="entry name" value="LEUCINE-RESPONSIVE REGULATORY PROTEIN"/>
    <property type="match status" value="1"/>
</dbReference>
<dbReference type="EMBL" id="QVOD01000031">
    <property type="protein sequence ID" value="RFT64904.1"/>
    <property type="molecule type" value="Genomic_DNA"/>
</dbReference>
<dbReference type="PANTHER" id="PTHR30154:SF20">
    <property type="entry name" value="LEUCINE-RESPONSIVE REGULATORY PROTEIN"/>
    <property type="match status" value="1"/>
</dbReference>
<evidence type="ECO:0000256" key="2">
    <source>
        <dbReference type="ARBA" id="ARBA00023125"/>
    </source>
</evidence>
<gene>
    <name evidence="6" type="ORF">D0U04_20745</name>
    <name evidence="5" type="ORF">DJ93_3472</name>
</gene>
<dbReference type="Proteomes" id="UP000264294">
    <property type="component" value="Unassembled WGS sequence"/>
</dbReference>
<protein>
    <submittedName>
        <fullName evidence="5">AsnC family protein</fullName>
    </submittedName>
    <submittedName>
        <fullName evidence="6">Lrp/AsnC family transcriptional regulator</fullName>
    </submittedName>
</protein>
<dbReference type="SMART" id="SM00344">
    <property type="entry name" value="HTH_ASNC"/>
    <property type="match status" value="1"/>
</dbReference>
<feature type="domain" description="HTH asnC-type" evidence="4">
    <location>
        <begin position="1"/>
        <end position="62"/>
    </location>
</feature>
<dbReference type="Proteomes" id="UP000029389">
    <property type="component" value="Unassembled WGS sequence"/>
</dbReference>
<dbReference type="PROSITE" id="PS50956">
    <property type="entry name" value="HTH_ASNC_2"/>
    <property type="match status" value="1"/>
</dbReference>
<dbReference type="InterPro" id="IPR036388">
    <property type="entry name" value="WH-like_DNA-bd_sf"/>
</dbReference>
<keyword evidence="8" id="KW-1185">Reference proteome</keyword>
<dbReference type="PRINTS" id="PR00033">
    <property type="entry name" value="HTHASNC"/>
</dbReference>
<dbReference type="PATRIC" id="fig|1405.8.peg.3568"/>
<organism evidence="5 7">
    <name type="scientific">Bacillus clarus</name>
    <dbReference type="NCBI Taxonomy" id="2338372"/>
    <lineage>
        <taxon>Bacteria</taxon>
        <taxon>Bacillati</taxon>
        <taxon>Bacillota</taxon>
        <taxon>Bacilli</taxon>
        <taxon>Bacillales</taxon>
        <taxon>Bacillaceae</taxon>
        <taxon>Bacillus</taxon>
        <taxon>Bacillus cereus group</taxon>
    </lineage>
</organism>
<dbReference type="CDD" id="cd00090">
    <property type="entry name" value="HTH_ARSR"/>
    <property type="match status" value="1"/>
</dbReference>
<dbReference type="SUPFAM" id="SSF46785">
    <property type="entry name" value="Winged helix' DNA-binding domain"/>
    <property type="match status" value="1"/>
</dbReference>
<dbReference type="InterPro" id="IPR019887">
    <property type="entry name" value="Tscrpt_reg_AsnC/Lrp_C"/>
</dbReference>
<keyword evidence="3" id="KW-0804">Transcription</keyword>
<dbReference type="InterPro" id="IPR000485">
    <property type="entry name" value="AsnC-type_HTH_dom"/>
</dbReference>
<dbReference type="InterPro" id="IPR036390">
    <property type="entry name" value="WH_DNA-bd_sf"/>
</dbReference>
<dbReference type="InterPro" id="IPR011008">
    <property type="entry name" value="Dimeric_a/b-barrel"/>
</dbReference>
<evidence type="ECO:0000313" key="7">
    <source>
        <dbReference type="Proteomes" id="UP000029389"/>
    </source>
</evidence>
<keyword evidence="1" id="KW-0805">Transcription regulation</keyword>
<dbReference type="FunFam" id="1.10.10.10:FF:000186">
    <property type="entry name" value="AsnC family transcriptional regulator"/>
    <property type="match status" value="1"/>
</dbReference>
<reference evidence="5 7" key="1">
    <citation type="submission" date="2014-04" db="EMBL/GenBank/DDBJ databases">
        <authorList>
            <person name="Bishop-Lilly K.A."/>
            <person name="Broomall S.M."/>
            <person name="Chain P.S."/>
            <person name="Chertkov O."/>
            <person name="Coyne S.R."/>
            <person name="Daligault H.E."/>
            <person name="Davenport K.W."/>
            <person name="Erkkila T."/>
            <person name="Frey K.G."/>
            <person name="Gibbons H.S."/>
            <person name="Gu W."/>
            <person name="Jaissle J."/>
            <person name="Johnson S.L."/>
            <person name="Koroleva G.I."/>
            <person name="Ladner J.T."/>
            <person name="Lo C.-C."/>
            <person name="Minogue T.D."/>
            <person name="Munk C."/>
            <person name="Palacios G.F."/>
            <person name="Redden C.L."/>
            <person name="Rosenzweig C.N."/>
            <person name="Scholz M.B."/>
            <person name="Teshima H."/>
            <person name="Xu Y."/>
        </authorList>
    </citation>
    <scope>NUCLEOTIDE SEQUENCE [LARGE SCALE GENOMIC DNA]</scope>
    <source>
        <strain evidence="5 7">BHP</strain>
    </source>
</reference>
<name>A0A090YZ64_9BACI</name>
<proteinExistence type="predicted"/>
<accession>A0A090YZ64</accession>
<evidence type="ECO:0000259" key="4">
    <source>
        <dbReference type="PROSITE" id="PS50956"/>
    </source>
</evidence>
<dbReference type="Gene3D" id="1.10.10.10">
    <property type="entry name" value="Winged helix-like DNA-binding domain superfamily/Winged helix DNA-binding domain"/>
    <property type="match status" value="1"/>
</dbReference>
<dbReference type="Pfam" id="PF13412">
    <property type="entry name" value="HTH_24"/>
    <property type="match status" value="1"/>
</dbReference>
<dbReference type="RefSeq" id="WP_042982258.1">
    <property type="nucleotide sequence ID" value="NZ_JMQC01000008.1"/>
</dbReference>
<dbReference type="SUPFAM" id="SSF54909">
    <property type="entry name" value="Dimeric alpha+beta barrel"/>
    <property type="match status" value="1"/>
</dbReference>
<dbReference type="GO" id="GO:0005829">
    <property type="term" value="C:cytosol"/>
    <property type="evidence" value="ECO:0007669"/>
    <property type="project" value="TreeGrafter"/>
</dbReference>
<evidence type="ECO:0000256" key="1">
    <source>
        <dbReference type="ARBA" id="ARBA00023015"/>
    </source>
</evidence>
<dbReference type="Gene3D" id="3.30.70.920">
    <property type="match status" value="1"/>
</dbReference>
<dbReference type="AlphaFoldDB" id="A0A090YZ64"/>
<dbReference type="EMBL" id="JMQC01000008">
    <property type="protein sequence ID" value="KFN03225.1"/>
    <property type="molecule type" value="Genomic_DNA"/>
</dbReference>
<reference evidence="6 8" key="2">
    <citation type="submission" date="2018-08" db="EMBL/GenBank/DDBJ databases">
        <title>Bacillus clarus sp. nov. strain PS00077A.</title>
        <authorList>
            <person name="Mendez Acevedo M."/>
            <person name="Carroll L."/>
            <person name="Mukherjee M."/>
            <person name="Wiedmann M."/>
            <person name="Kovac J."/>
        </authorList>
    </citation>
    <scope>NUCLEOTIDE SEQUENCE [LARGE SCALE GENOMIC DNA]</scope>
    <source>
        <strain evidence="6 8">PS00077A</strain>
    </source>
</reference>
<evidence type="ECO:0000256" key="3">
    <source>
        <dbReference type="ARBA" id="ARBA00023163"/>
    </source>
</evidence>
<dbReference type="GO" id="GO:0043565">
    <property type="term" value="F:sequence-specific DNA binding"/>
    <property type="evidence" value="ECO:0007669"/>
    <property type="project" value="InterPro"/>
</dbReference>
<sequence>MDKIDVDILELLQTNGRISMVELSKEVHMTQPAVKERVKKLEEKGIVTGYQASVSPHSIGKCISAFILIQSYDCHSFIDFCEQSPEVIDLYRISGQFNYLLKVVTESMETLEEFSDACNKHGNFTTLMVLSNKFENKALLPKTETLD</sequence>
<dbReference type="GO" id="GO:0043200">
    <property type="term" value="P:response to amino acid"/>
    <property type="evidence" value="ECO:0007669"/>
    <property type="project" value="TreeGrafter"/>
</dbReference>
<evidence type="ECO:0000313" key="8">
    <source>
        <dbReference type="Proteomes" id="UP000264294"/>
    </source>
</evidence>
<evidence type="ECO:0000313" key="5">
    <source>
        <dbReference type="EMBL" id="KFN03225.1"/>
    </source>
</evidence>
<evidence type="ECO:0000313" key="6">
    <source>
        <dbReference type="EMBL" id="RFT64904.1"/>
    </source>
</evidence>
<dbReference type="InterPro" id="IPR011991">
    <property type="entry name" value="ArsR-like_HTH"/>
</dbReference>